<dbReference type="PROSITE" id="PS50240">
    <property type="entry name" value="TRYPSIN_DOM"/>
    <property type="match status" value="1"/>
</dbReference>
<protein>
    <recommendedName>
        <fullName evidence="8">Peptidase S1 domain-containing protein</fullName>
    </recommendedName>
</protein>
<dbReference type="PRINTS" id="PR00722">
    <property type="entry name" value="CHYMOTRYPSIN"/>
</dbReference>
<evidence type="ECO:0000313" key="9">
    <source>
        <dbReference type="EMBL" id="KAF2905788.1"/>
    </source>
</evidence>
<keyword evidence="7" id="KW-1015">Disulfide bond</keyword>
<reference evidence="9" key="1">
    <citation type="submission" date="2019-08" db="EMBL/GenBank/DDBJ databases">
        <title>The genome of the North American firefly Photinus pyralis.</title>
        <authorList>
            <consortium name="Photinus pyralis genome working group"/>
            <person name="Fallon T.R."/>
            <person name="Sander Lower S.E."/>
            <person name="Weng J.-K."/>
        </authorList>
    </citation>
    <scope>NUCLEOTIDE SEQUENCE</scope>
    <source>
        <strain evidence="9">TRF0915ILg1</strain>
        <tissue evidence="9">Whole body</tissue>
    </source>
</reference>
<keyword evidence="3" id="KW-0964">Secreted</keyword>
<dbReference type="OrthoDB" id="6755574at2759"/>
<dbReference type="GO" id="GO:0005576">
    <property type="term" value="C:extracellular region"/>
    <property type="evidence" value="ECO:0007669"/>
    <property type="project" value="UniProtKB-SubCell"/>
</dbReference>
<dbReference type="PANTHER" id="PTHR24276:SF98">
    <property type="entry name" value="FI18310P1-RELATED"/>
    <property type="match status" value="1"/>
</dbReference>
<dbReference type="InterPro" id="IPR001254">
    <property type="entry name" value="Trypsin_dom"/>
</dbReference>
<sequence>MLSFNKRYFVMNTLKVITVIVLILTVNGIYGKLSYSKTNATNWLVIGGFPARDGQYPYQVSLRNPSDNRHFCSGSIVRLYWVLTAGHCVDNRNSSSVVIVVGTNHLDENGTKYEVSNIVLHEEYNGYPNYTNDIALLKIRKRISYSSKVRPVSLGNINIAASTSCTLSGWGFTTSSSLLYPNELQHVTLTTISNIQCQEALYPYSIQTSNLCTYENGKRACNGDSGSPLMCRGQQHGIVSWGKNCNEGNPDVYTNVPYYREWIRNKTGA</sequence>
<evidence type="ECO:0000256" key="2">
    <source>
        <dbReference type="ARBA" id="ARBA00007664"/>
    </source>
</evidence>
<dbReference type="InterPro" id="IPR050430">
    <property type="entry name" value="Peptidase_S1"/>
</dbReference>
<accession>A0A8K0GQA2</accession>
<evidence type="ECO:0000313" key="10">
    <source>
        <dbReference type="Proteomes" id="UP000801492"/>
    </source>
</evidence>
<evidence type="ECO:0000256" key="6">
    <source>
        <dbReference type="ARBA" id="ARBA00022825"/>
    </source>
</evidence>
<dbReference type="InterPro" id="IPR043504">
    <property type="entry name" value="Peptidase_S1_PA_chymotrypsin"/>
</dbReference>
<dbReference type="SMART" id="SM00020">
    <property type="entry name" value="Tryp_SPc"/>
    <property type="match status" value="1"/>
</dbReference>
<organism evidence="9 10">
    <name type="scientific">Ignelater luminosus</name>
    <name type="common">Cucubano</name>
    <name type="synonym">Pyrophorus luminosus</name>
    <dbReference type="NCBI Taxonomy" id="2038154"/>
    <lineage>
        <taxon>Eukaryota</taxon>
        <taxon>Metazoa</taxon>
        <taxon>Ecdysozoa</taxon>
        <taxon>Arthropoda</taxon>
        <taxon>Hexapoda</taxon>
        <taxon>Insecta</taxon>
        <taxon>Pterygota</taxon>
        <taxon>Neoptera</taxon>
        <taxon>Endopterygota</taxon>
        <taxon>Coleoptera</taxon>
        <taxon>Polyphaga</taxon>
        <taxon>Elateriformia</taxon>
        <taxon>Elateroidea</taxon>
        <taxon>Elateridae</taxon>
        <taxon>Agrypninae</taxon>
        <taxon>Pyrophorini</taxon>
        <taxon>Ignelater</taxon>
    </lineage>
</organism>
<evidence type="ECO:0000256" key="5">
    <source>
        <dbReference type="ARBA" id="ARBA00022801"/>
    </source>
</evidence>
<dbReference type="Proteomes" id="UP000801492">
    <property type="component" value="Unassembled WGS sequence"/>
</dbReference>
<evidence type="ECO:0000256" key="7">
    <source>
        <dbReference type="ARBA" id="ARBA00023157"/>
    </source>
</evidence>
<comment type="subcellular location">
    <subcellularLocation>
        <location evidence="1">Secreted</location>
    </subcellularLocation>
</comment>
<dbReference type="InterPro" id="IPR001314">
    <property type="entry name" value="Peptidase_S1A"/>
</dbReference>
<evidence type="ECO:0000256" key="1">
    <source>
        <dbReference type="ARBA" id="ARBA00004613"/>
    </source>
</evidence>
<dbReference type="AlphaFoldDB" id="A0A8K0GQA2"/>
<gene>
    <name evidence="9" type="ORF">ILUMI_00383</name>
</gene>
<name>A0A8K0GQA2_IGNLU</name>
<evidence type="ECO:0000256" key="4">
    <source>
        <dbReference type="ARBA" id="ARBA00022670"/>
    </source>
</evidence>
<keyword evidence="4" id="KW-0645">Protease</keyword>
<comment type="caution">
    <text evidence="9">The sequence shown here is derived from an EMBL/GenBank/DDBJ whole genome shotgun (WGS) entry which is preliminary data.</text>
</comment>
<dbReference type="PROSITE" id="PS00134">
    <property type="entry name" value="TRYPSIN_HIS"/>
    <property type="match status" value="1"/>
</dbReference>
<dbReference type="InterPro" id="IPR018114">
    <property type="entry name" value="TRYPSIN_HIS"/>
</dbReference>
<feature type="domain" description="Peptidase S1" evidence="8">
    <location>
        <begin position="45"/>
        <end position="268"/>
    </location>
</feature>
<keyword evidence="5" id="KW-0378">Hydrolase</keyword>
<dbReference type="CDD" id="cd00190">
    <property type="entry name" value="Tryp_SPc"/>
    <property type="match status" value="1"/>
</dbReference>
<comment type="similarity">
    <text evidence="2">Belongs to the peptidase S1 family.</text>
</comment>
<evidence type="ECO:0000256" key="3">
    <source>
        <dbReference type="ARBA" id="ARBA00022525"/>
    </source>
</evidence>
<dbReference type="PANTHER" id="PTHR24276">
    <property type="entry name" value="POLYSERASE-RELATED"/>
    <property type="match status" value="1"/>
</dbReference>
<dbReference type="EMBL" id="VTPC01000435">
    <property type="protein sequence ID" value="KAF2905788.1"/>
    <property type="molecule type" value="Genomic_DNA"/>
</dbReference>
<dbReference type="InterPro" id="IPR009003">
    <property type="entry name" value="Peptidase_S1_PA"/>
</dbReference>
<proteinExistence type="inferred from homology"/>
<dbReference type="GO" id="GO:0016485">
    <property type="term" value="P:protein processing"/>
    <property type="evidence" value="ECO:0007669"/>
    <property type="project" value="UniProtKB-ARBA"/>
</dbReference>
<dbReference type="Gene3D" id="2.40.10.10">
    <property type="entry name" value="Trypsin-like serine proteases"/>
    <property type="match status" value="2"/>
</dbReference>
<keyword evidence="10" id="KW-1185">Reference proteome</keyword>
<dbReference type="FunFam" id="2.40.10.10:FF:000047">
    <property type="entry name" value="Trypsin eta"/>
    <property type="match status" value="1"/>
</dbReference>
<keyword evidence="6" id="KW-0720">Serine protease</keyword>
<dbReference type="Pfam" id="PF00089">
    <property type="entry name" value="Trypsin"/>
    <property type="match status" value="1"/>
</dbReference>
<evidence type="ECO:0000259" key="8">
    <source>
        <dbReference type="PROSITE" id="PS50240"/>
    </source>
</evidence>
<dbReference type="SUPFAM" id="SSF50494">
    <property type="entry name" value="Trypsin-like serine proteases"/>
    <property type="match status" value="1"/>
</dbReference>
<dbReference type="GO" id="GO:0004252">
    <property type="term" value="F:serine-type endopeptidase activity"/>
    <property type="evidence" value="ECO:0007669"/>
    <property type="project" value="InterPro"/>
</dbReference>